<sequence>MTVQHRALLDMIRLKILDIFPRVRKLIFRNHWNELIAIRKEVESVFKALIEAKMKYEVKRANSEVHQEEEKTSSYVDTLQNLEITEEKSKLTIEEIVTLCAKFLSTASDT</sequence>
<keyword evidence="2" id="KW-1185">Reference proteome</keyword>
<dbReference type="SUPFAM" id="SSF48264">
    <property type="entry name" value="Cytochrome P450"/>
    <property type="match status" value="1"/>
</dbReference>
<dbReference type="Proteomes" id="UP001311915">
    <property type="component" value="Unassembled WGS sequence"/>
</dbReference>
<comment type="caution">
    <text evidence="1">The sequence shown here is derived from an EMBL/GenBank/DDBJ whole genome shotgun (WGS) entry which is preliminary data.</text>
</comment>
<dbReference type="GO" id="GO:0020037">
    <property type="term" value="F:heme binding"/>
    <property type="evidence" value="ECO:0007669"/>
    <property type="project" value="InterPro"/>
</dbReference>
<proteinExistence type="predicted"/>
<dbReference type="InterPro" id="IPR001128">
    <property type="entry name" value="Cyt_P450"/>
</dbReference>
<name>A0AAV9L722_9SOLN</name>
<dbReference type="Pfam" id="PF00067">
    <property type="entry name" value="p450"/>
    <property type="match status" value="1"/>
</dbReference>
<reference evidence="1 2" key="1">
    <citation type="submission" date="2023-10" db="EMBL/GenBank/DDBJ databases">
        <title>Genome-Wide Identification Analysis in wild type Solanum Pinnatisectum Reveals Some Genes Defensing Phytophthora Infestans.</title>
        <authorList>
            <person name="Sun C."/>
        </authorList>
    </citation>
    <scope>NUCLEOTIDE SEQUENCE [LARGE SCALE GENOMIC DNA]</scope>
    <source>
        <strain evidence="1">LQN</strain>
        <tissue evidence="1">Leaf</tissue>
    </source>
</reference>
<accession>A0AAV9L722</accession>
<dbReference type="GO" id="GO:0004497">
    <property type="term" value="F:monooxygenase activity"/>
    <property type="evidence" value="ECO:0007669"/>
    <property type="project" value="InterPro"/>
</dbReference>
<organism evidence="1 2">
    <name type="scientific">Solanum pinnatisectum</name>
    <name type="common">tansyleaf nightshade</name>
    <dbReference type="NCBI Taxonomy" id="50273"/>
    <lineage>
        <taxon>Eukaryota</taxon>
        <taxon>Viridiplantae</taxon>
        <taxon>Streptophyta</taxon>
        <taxon>Embryophyta</taxon>
        <taxon>Tracheophyta</taxon>
        <taxon>Spermatophyta</taxon>
        <taxon>Magnoliopsida</taxon>
        <taxon>eudicotyledons</taxon>
        <taxon>Gunneridae</taxon>
        <taxon>Pentapetalae</taxon>
        <taxon>asterids</taxon>
        <taxon>lamiids</taxon>
        <taxon>Solanales</taxon>
        <taxon>Solanaceae</taxon>
        <taxon>Solanoideae</taxon>
        <taxon>Solaneae</taxon>
        <taxon>Solanum</taxon>
    </lineage>
</organism>
<evidence type="ECO:0000313" key="2">
    <source>
        <dbReference type="Proteomes" id="UP001311915"/>
    </source>
</evidence>
<gene>
    <name evidence="1" type="ORF">R3W88_011724</name>
</gene>
<dbReference type="GO" id="GO:0016705">
    <property type="term" value="F:oxidoreductase activity, acting on paired donors, with incorporation or reduction of molecular oxygen"/>
    <property type="evidence" value="ECO:0007669"/>
    <property type="project" value="InterPro"/>
</dbReference>
<dbReference type="EMBL" id="JAWPEI010000007">
    <property type="protein sequence ID" value="KAK4721491.1"/>
    <property type="molecule type" value="Genomic_DNA"/>
</dbReference>
<protein>
    <submittedName>
        <fullName evidence="1">Uncharacterized protein</fullName>
    </submittedName>
</protein>
<dbReference type="Gene3D" id="1.10.630.10">
    <property type="entry name" value="Cytochrome P450"/>
    <property type="match status" value="1"/>
</dbReference>
<dbReference type="AlphaFoldDB" id="A0AAV9L722"/>
<dbReference type="InterPro" id="IPR036396">
    <property type="entry name" value="Cyt_P450_sf"/>
</dbReference>
<evidence type="ECO:0000313" key="1">
    <source>
        <dbReference type="EMBL" id="KAK4721491.1"/>
    </source>
</evidence>
<dbReference type="GO" id="GO:0005506">
    <property type="term" value="F:iron ion binding"/>
    <property type="evidence" value="ECO:0007669"/>
    <property type="project" value="InterPro"/>
</dbReference>